<protein>
    <submittedName>
        <fullName evidence="2">Uncharacterized protein</fullName>
    </submittedName>
</protein>
<dbReference type="EMBL" id="AP019389">
    <property type="protein sequence ID" value="BBI19892.1"/>
    <property type="molecule type" value="Genomic_DNA"/>
</dbReference>
<sequence length="49" mass="4936">MSKQLTLSATVAILSMAAFAMVAGSGGMTSGQSDRVASSGLLFWLNAAQ</sequence>
<dbReference type="RefSeq" id="WP_172603126.1">
    <property type="nucleotide sequence ID" value="NZ_AP019389.1"/>
</dbReference>
<gene>
    <name evidence="2" type="ORF">EKJ_07390</name>
</gene>
<keyword evidence="1" id="KW-0732">Signal</keyword>
<proteinExistence type="predicted"/>
<feature type="chain" id="PRO_5019130473" evidence="1">
    <location>
        <begin position="21"/>
        <end position="49"/>
    </location>
</feature>
<name>A0A3T1CFZ5_9SPHN</name>
<keyword evidence="3" id="KW-1185">Reference proteome</keyword>
<accession>A0A3T1CFZ5</accession>
<evidence type="ECO:0000313" key="3">
    <source>
        <dbReference type="Proteomes" id="UP000290057"/>
    </source>
</evidence>
<evidence type="ECO:0000313" key="2">
    <source>
        <dbReference type="EMBL" id="BBI19892.1"/>
    </source>
</evidence>
<dbReference type="Proteomes" id="UP000290057">
    <property type="component" value="Chromosome"/>
</dbReference>
<dbReference type="AlphaFoldDB" id="A0A3T1CFZ5"/>
<reference evidence="2 3" key="1">
    <citation type="submission" date="2019-01" db="EMBL/GenBank/DDBJ databases">
        <title>Complete genome sequence of Erythrobacter flavus KJ5.</title>
        <authorList>
            <person name="Kanesaki Y."/>
            <person name="Brotosudarmo T."/>
            <person name="Moriuchi R."/>
            <person name="Awai K."/>
        </authorList>
    </citation>
    <scope>NUCLEOTIDE SEQUENCE [LARGE SCALE GENOMIC DNA]</scope>
    <source>
        <strain evidence="2 3">KJ5</strain>
    </source>
</reference>
<feature type="signal peptide" evidence="1">
    <location>
        <begin position="1"/>
        <end position="20"/>
    </location>
</feature>
<evidence type="ECO:0000256" key="1">
    <source>
        <dbReference type="SAM" id="SignalP"/>
    </source>
</evidence>
<organism evidence="2 3">
    <name type="scientific">Qipengyuania flava</name>
    <dbReference type="NCBI Taxonomy" id="192812"/>
    <lineage>
        <taxon>Bacteria</taxon>
        <taxon>Pseudomonadati</taxon>
        <taxon>Pseudomonadota</taxon>
        <taxon>Alphaproteobacteria</taxon>
        <taxon>Sphingomonadales</taxon>
        <taxon>Erythrobacteraceae</taxon>
        <taxon>Qipengyuania</taxon>
    </lineage>
</organism>